<accession>A0A6J1WVZ9</accession>
<protein>
    <submittedName>
        <fullName evidence="3">Uncharacterized protein LOC113516571</fullName>
    </submittedName>
</protein>
<name>A0A6J1WVZ9_GALME</name>
<feature type="compositionally biased region" description="Basic and acidic residues" evidence="1">
    <location>
        <begin position="1"/>
        <end position="10"/>
    </location>
</feature>
<evidence type="ECO:0000313" key="3">
    <source>
        <dbReference type="RefSeq" id="XP_026756798.2"/>
    </source>
</evidence>
<reference evidence="3" key="1">
    <citation type="submission" date="2025-08" db="UniProtKB">
        <authorList>
            <consortium name="RefSeq"/>
        </authorList>
    </citation>
    <scope>IDENTIFICATION</scope>
    <source>
        <tissue evidence="3">Whole larvae</tissue>
    </source>
</reference>
<proteinExistence type="predicted"/>
<dbReference type="RefSeq" id="XP_026756798.2">
    <property type="nucleotide sequence ID" value="XM_026900997.3"/>
</dbReference>
<organism evidence="2 3">
    <name type="scientific">Galleria mellonella</name>
    <name type="common">Greater wax moth</name>
    <dbReference type="NCBI Taxonomy" id="7137"/>
    <lineage>
        <taxon>Eukaryota</taxon>
        <taxon>Metazoa</taxon>
        <taxon>Ecdysozoa</taxon>
        <taxon>Arthropoda</taxon>
        <taxon>Hexapoda</taxon>
        <taxon>Insecta</taxon>
        <taxon>Pterygota</taxon>
        <taxon>Neoptera</taxon>
        <taxon>Endopterygota</taxon>
        <taxon>Lepidoptera</taxon>
        <taxon>Glossata</taxon>
        <taxon>Ditrysia</taxon>
        <taxon>Pyraloidea</taxon>
        <taxon>Pyralidae</taxon>
        <taxon>Galleriinae</taxon>
        <taxon>Galleria</taxon>
    </lineage>
</organism>
<gene>
    <name evidence="3" type="primary">LOC113516571</name>
</gene>
<dbReference type="Proteomes" id="UP001652740">
    <property type="component" value="Unplaced"/>
</dbReference>
<keyword evidence="2" id="KW-1185">Reference proteome</keyword>
<feature type="compositionally biased region" description="Acidic residues" evidence="1">
    <location>
        <begin position="12"/>
        <end position="22"/>
    </location>
</feature>
<dbReference type="KEGG" id="gmw:113516571"/>
<feature type="compositionally biased region" description="Basic and acidic residues" evidence="1">
    <location>
        <begin position="46"/>
        <end position="55"/>
    </location>
</feature>
<dbReference type="AlphaFoldDB" id="A0A6J1WVZ9"/>
<evidence type="ECO:0000256" key="1">
    <source>
        <dbReference type="SAM" id="MobiDB-lite"/>
    </source>
</evidence>
<feature type="compositionally biased region" description="Basic residues" evidence="1">
    <location>
        <begin position="59"/>
        <end position="76"/>
    </location>
</feature>
<feature type="region of interest" description="Disordered" evidence="1">
    <location>
        <begin position="1"/>
        <end position="86"/>
    </location>
</feature>
<sequence>MQEKHPKLVGEQDQDNEQDQDQDERMPFHSDDEPEQDVFTDVVYVEDARNIEKSPPKVRPSKPSKLTKTRPQKRRASTSSDEYLIKKPKSDENDELEGFIRYIRCLLKKLPTDTCMKLQLEIVNLIMKASINNQSDSTVTIATPGTSYYVTMPDKVIQTSSQMTDVSNSADINTSTPTIIINSVNSMKETDST</sequence>
<dbReference type="GeneID" id="113516571"/>
<dbReference type="InParanoid" id="A0A6J1WVZ9"/>
<evidence type="ECO:0000313" key="2">
    <source>
        <dbReference type="Proteomes" id="UP001652740"/>
    </source>
</evidence>